<proteinExistence type="predicted"/>
<gene>
    <name evidence="1" type="ORF">AK812_SmicGene6629</name>
</gene>
<protein>
    <submittedName>
        <fullName evidence="1">Uncharacterized protein</fullName>
    </submittedName>
</protein>
<accession>A0A1Q9EQQ5</accession>
<name>A0A1Q9EQQ5_SYMMI</name>
<evidence type="ECO:0000313" key="1">
    <source>
        <dbReference type="EMBL" id="OLQ09759.1"/>
    </source>
</evidence>
<keyword evidence="2" id="KW-1185">Reference proteome</keyword>
<dbReference type="Proteomes" id="UP000186817">
    <property type="component" value="Unassembled WGS sequence"/>
</dbReference>
<sequence>MNKGSHMAHGQDLSLGSAAQVAQAALQRVETLPGMAAIAPDDVTFARNGTLKTATKENTKDYSSLRFAIRYATVLTAATAERQKEAVSMFNKIFNCQGPSIDVVARPEGLFWEALVLADFCVPPAELEPWVIVLVFGLLVGGSSTGCPSQRIGLTRTDRTDGHRWLAAFYVSSLLVTEVSMPSLRDGPWVMLPLLIIVLTLMQRWTHVFELPDTALNQWAEA</sequence>
<dbReference type="AlphaFoldDB" id="A0A1Q9EQQ5"/>
<dbReference type="EMBL" id="LSRX01000091">
    <property type="protein sequence ID" value="OLQ09759.1"/>
    <property type="molecule type" value="Genomic_DNA"/>
</dbReference>
<reference evidence="1 2" key="1">
    <citation type="submission" date="2016-02" db="EMBL/GenBank/DDBJ databases">
        <title>Genome analysis of coral dinoflagellate symbionts highlights evolutionary adaptations to a symbiotic lifestyle.</title>
        <authorList>
            <person name="Aranda M."/>
            <person name="Li Y."/>
            <person name="Liew Y.J."/>
            <person name="Baumgarten S."/>
            <person name="Simakov O."/>
            <person name="Wilson M."/>
            <person name="Piel J."/>
            <person name="Ashoor H."/>
            <person name="Bougouffa S."/>
            <person name="Bajic V.B."/>
            <person name="Ryu T."/>
            <person name="Ravasi T."/>
            <person name="Bayer T."/>
            <person name="Micklem G."/>
            <person name="Kim H."/>
            <person name="Bhak J."/>
            <person name="Lajeunesse T.C."/>
            <person name="Voolstra C.R."/>
        </authorList>
    </citation>
    <scope>NUCLEOTIDE SEQUENCE [LARGE SCALE GENOMIC DNA]</scope>
    <source>
        <strain evidence="1 2">CCMP2467</strain>
    </source>
</reference>
<dbReference type="OrthoDB" id="10294795at2759"/>
<evidence type="ECO:0000313" key="2">
    <source>
        <dbReference type="Proteomes" id="UP000186817"/>
    </source>
</evidence>
<comment type="caution">
    <text evidence="1">The sequence shown here is derived from an EMBL/GenBank/DDBJ whole genome shotgun (WGS) entry which is preliminary data.</text>
</comment>
<organism evidence="1 2">
    <name type="scientific">Symbiodinium microadriaticum</name>
    <name type="common">Dinoflagellate</name>
    <name type="synonym">Zooxanthella microadriatica</name>
    <dbReference type="NCBI Taxonomy" id="2951"/>
    <lineage>
        <taxon>Eukaryota</taxon>
        <taxon>Sar</taxon>
        <taxon>Alveolata</taxon>
        <taxon>Dinophyceae</taxon>
        <taxon>Suessiales</taxon>
        <taxon>Symbiodiniaceae</taxon>
        <taxon>Symbiodinium</taxon>
    </lineage>
</organism>